<evidence type="ECO:0000313" key="3">
    <source>
        <dbReference type="Proteomes" id="UP000177068"/>
    </source>
</evidence>
<dbReference type="AlphaFoldDB" id="A0A1G2U9M7"/>
<dbReference type="Proteomes" id="UP000177068">
    <property type="component" value="Unassembled WGS sequence"/>
</dbReference>
<comment type="caution">
    <text evidence="2">The sequence shown here is derived from an EMBL/GenBank/DDBJ whole genome shotgun (WGS) entry which is preliminary data.</text>
</comment>
<keyword evidence="1" id="KW-0175">Coiled coil</keyword>
<protein>
    <submittedName>
        <fullName evidence="2">Uncharacterized protein</fullName>
    </submittedName>
</protein>
<proteinExistence type="predicted"/>
<name>A0A1G2U9M7_9BACT</name>
<gene>
    <name evidence="2" type="ORF">A3A26_02430</name>
</gene>
<accession>A0A1G2U9M7</accession>
<evidence type="ECO:0000256" key="1">
    <source>
        <dbReference type="SAM" id="Coils"/>
    </source>
</evidence>
<dbReference type="EMBL" id="MHWG01000013">
    <property type="protein sequence ID" value="OHB05712.1"/>
    <property type="molecule type" value="Genomic_DNA"/>
</dbReference>
<feature type="coiled-coil region" evidence="1">
    <location>
        <begin position="216"/>
        <end position="243"/>
    </location>
</feature>
<sequence length="249" mass="29208">MTSDRARSAARRDLDLVTGLRRVSLARLHPAEFDDLLRDTLKNIPLRDLRGFKQLKDHLRRRPGSFVIGQRQNPLEYVDITDDAELTRGGQSQPGERFSWKTQVQGVSRGCLSQFITYGRNESDEVTVHQEVAERWGHEAYVKRVDKRELVLRRPADHTWADESLFLLLHHYEKVPHEDRMVTTLVEVVWIPIDGFREFFGPRYSRVAQYLFWELESIVRRTLDELERAVARLKTDAKRLEQISEAVME</sequence>
<reference evidence="2 3" key="1">
    <citation type="journal article" date="2016" name="Nat. Commun.">
        <title>Thousands of microbial genomes shed light on interconnected biogeochemical processes in an aquifer system.</title>
        <authorList>
            <person name="Anantharaman K."/>
            <person name="Brown C.T."/>
            <person name="Hug L.A."/>
            <person name="Sharon I."/>
            <person name="Castelle C.J."/>
            <person name="Probst A.J."/>
            <person name="Thomas B.C."/>
            <person name="Singh A."/>
            <person name="Wilkins M.J."/>
            <person name="Karaoz U."/>
            <person name="Brodie E.L."/>
            <person name="Williams K.H."/>
            <person name="Hubbard S.S."/>
            <person name="Banfield J.F."/>
        </authorList>
    </citation>
    <scope>NUCLEOTIDE SEQUENCE [LARGE SCALE GENOMIC DNA]</scope>
</reference>
<evidence type="ECO:0000313" key="2">
    <source>
        <dbReference type="EMBL" id="OHB05712.1"/>
    </source>
</evidence>
<organism evidence="2 3">
    <name type="scientific">Candidatus Zambryskibacteria bacterium RIFCSPLOWO2_01_FULL_47_14</name>
    <dbReference type="NCBI Taxonomy" id="1802763"/>
    <lineage>
        <taxon>Bacteria</taxon>
        <taxon>Candidatus Zambryskiibacteriota</taxon>
    </lineage>
</organism>